<keyword evidence="4" id="KW-1185">Reference proteome</keyword>
<dbReference type="RefSeq" id="WP_168075678.1">
    <property type="nucleotide sequence ID" value="NZ_BAAAQJ010000019.1"/>
</dbReference>
<gene>
    <name evidence="3" type="ORF">Pfl04_11390</name>
</gene>
<evidence type="ECO:0000313" key="3">
    <source>
        <dbReference type="EMBL" id="GIG72735.1"/>
    </source>
</evidence>
<feature type="compositionally biased region" description="Basic and acidic residues" evidence="1">
    <location>
        <begin position="31"/>
        <end position="41"/>
    </location>
</feature>
<accession>A0A8J3LX74</accession>
<evidence type="ECO:0008006" key="5">
    <source>
        <dbReference type="Google" id="ProtNLM"/>
    </source>
</evidence>
<feature type="transmembrane region" description="Helical" evidence="2">
    <location>
        <begin position="71"/>
        <end position="91"/>
    </location>
</feature>
<protein>
    <recommendedName>
        <fullName evidence="5">Cell division protein FtsB</fullName>
    </recommendedName>
</protein>
<evidence type="ECO:0000313" key="4">
    <source>
        <dbReference type="Proteomes" id="UP000653674"/>
    </source>
</evidence>
<keyword evidence="2" id="KW-1133">Transmembrane helix</keyword>
<feature type="region of interest" description="Disordered" evidence="1">
    <location>
        <begin position="158"/>
        <end position="182"/>
    </location>
</feature>
<dbReference type="EMBL" id="BONU01000005">
    <property type="protein sequence ID" value="GIG72735.1"/>
    <property type="molecule type" value="Genomic_DNA"/>
</dbReference>
<name>A0A8J3LX74_9ACTN</name>
<feature type="compositionally biased region" description="Low complexity" evidence="1">
    <location>
        <begin position="42"/>
        <end position="68"/>
    </location>
</feature>
<evidence type="ECO:0000256" key="1">
    <source>
        <dbReference type="SAM" id="MobiDB-lite"/>
    </source>
</evidence>
<dbReference type="InterPro" id="IPR007060">
    <property type="entry name" value="FtsL/DivIC"/>
</dbReference>
<organism evidence="3 4">
    <name type="scientific">Planosporangium flavigriseum</name>
    <dbReference type="NCBI Taxonomy" id="373681"/>
    <lineage>
        <taxon>Bacteria</taxon>
        <taxon>Bacillati</taxon>
        <taxon>Actinomycetota</taxon>
        <taxon>Actinomycetes</taxon>
        <taxon>Micromonosporales</taxon>
        <taxon>Micromonosporaceae</taxon>
        <taxon>Planosporangium</taxon>
    </lineage>
</organism>
<evidence type="ECO:0000256" key="2">
    <source>
        <dbReference type="SAM" id="Phobius"/>
    </source>
</evidence>
<sequence length="197" mass="21396">MPQRRTPSGQGPGARGGRDVRGGRRTGARSAARDWTVRAEPARSANRPAAARRTAAGGTARRTRAPQPRRLTGRAAVLCMLLIGLLLAYAYPVRVYLSQQNEIDQLERSQAAQRTRISDLSGRLEKWKDDEYVKAQARGRLLFTMPGDQPLLVIDKTQPQPKAGNVGAVQTPDGAGNSGPWYGQLWSSIQAADQGAR</sequence>
<proteinExistence type="predicted"/>
<comment type="caution">
    <text evidence="3">The sequence shown here is derived from an EMBL/GenBank/DDBJ whole genome shotgun (WGS) entry which is preliminary data.</text>
</comment>
<feature type="region of interest" description="Disordered" evidence="1">
    <location>
        <begin position="1"/>
        <end position="68"/>
    </location>
</feature>
<dbReference type="Pfam" id="PF04977">
    <property type="entry name" value="DivIC"/>
    <property type="match status" value="1"/>
</dbReference>
<dbReference type="AlphaFoldDB" id="A0A8J3LX74"/>
<reference evidence="3" key="1">
    <citation type="submission" date="2021-01" db="EMBL/GenBank/DDBJ databases">
        <title>Whole genome shotgun sequence of Planosporangium flavigriseum NBRC 105377.</title>
        <authorList>
            <person name="Komaki H."/>
            <person name="Tamura T."/>
        </authorList>
    </citation>
    <scope>NUCLEOTIDE SEQUENCE</scope>
    <source>
        <strain evidence="3">NBRC 105377</strain>
    </source>
</reference>
<keyword evidence="2" id="KW-0472">Membrane</keyword>
<keyword evidence="2" id="KW-0812">Transmembrane</keyword>
<dbReference type="Proteomes" id="UP000653674">
    <property type="component" value="Unassembled WGS sequence"/>
</dbReference>